<gene>
    <name evidence="7" type="ORF">ERS450000_00016</name>
</gene>
<dbReference type="InterPro" id="IPR013149">
    <property type="entry name" value="ADH-like_C"/>
</dbReference>
<proteinExistence type="inferred from homology"/>
<keyword evidence="5 7" id="KW-0560">Oxidoreductase</keyword>
<dbReference type="Proteomes" id="UP000057820">
    <property type="component" value="Chromosome 1"/>
</dbReference>
<dbReference type="Gene3D" id="3.90.180.10">
    <property type="entry name" value="Medium-chain alcohol dehydrogenases, catalytic domain"/>
    <property type="match status" value="1"/>
</dbReference>
<evidence type="ECO:0000313" key="8">
    <source>
        <dbReference type="Proteomes" id="UP000057820"/>
    </source>
</evidence>
<evidence type="ECO:0000313" key="7">
    <source>
        <dbReference type="EMBL" id="CRY73203.1"/>
    </source>
</evidence>
<dbReference type="PANTHER" id="PTHR43350">
    <property type="entry name" value="NAD-DEPENDENT ALCOHOL DEHYDROGENASE"/>
    <property type="match status" value="1"/>
</dbReference>
<sequence>MRIRGAVLERIAAPAPFAESAPINVCELELGEPGPGELLVRIEAAGLCHSDLSVVDGNRVRPVPMLLGHEAAGRVEAVGPGDSDVAVGQRVVMTFLPRCGECAGCASQGRMPCVPGSVANNAGELLGGGRRLIRDGAPVHHHLGVSAFATHAVVDRRSVVPVPDDVPPEVAAVLGCAVLTGGGALLNSAKPGPADRIMVVGLGGVGMAAVLVAVSLGAPEVIAVDTVPEKLALARELGASAAYTPAEVAERGIVAEVVVEAAGNVRAFETAVAATAAGGTTVTVGLPAPDARASIAPLGLVAQGRSIVGSYLGSAVPARDIPEYVRMWRAGTLPVERLVSAHIGLDEINRAMDELAAGHALRQVIVFD</sequence>
<evidence type="ECO:0000256" key="5">
    <source>
        <dbReference type="ARBA" id="ARBA00023002"/>
    </source>
</evidence>
<dbReference type="AlphaFoldDB" id="A0A0H5NC67"/>
<dbReference type="RefSeq" id="WP_011210415.1">
    <property type="nucleotide sequence ID" value="NZ_CP031418.1"/>
</dbReference>
<feature type="domain" description="Enoyl reductase (ER)" evidence="6">
    <location>
        <begin position="18"/>
        <end position="366"/>
    </location>
</feature>
<dbReference type="InterPro" id="IPR036291">
    <property type="entry name" value="NAD(P)-bd_dom_sf"/>
</dbReference>
<keyword evidence="3" id="KW-0479">Metal-binding</keyword>
<comment type="similarity">
    <text evidence="2">Belongs to the zinc-containing alcohol dehydrogenase family.</text>
</comment>
<dbReference type="GO" id="GO:0046872">
    <property type="term" value="F:metal ion binding"/>
    <property type="evidence" value="ECO:0007669"/>
    <property type="project" value="UniProtKB-KW"/>
</dbReference>
<dbReference type="EMBL" id="LN868938">
    <property type="protein sequence ID" value="CRY73203.1"/>
    <property type="molecule type" value="Genomic_DNA"/>
</dbReference>
<dbReference type="InterPro" id="IPR011032">
    <property type="entry name" value="GroES-like_sf"/>
</dbReference>
<dbReference type="KEGG" id="nfr:ERS450000_00016"/>
<protein>
    <submittedName>
        <fullName evidence="7">S-(Hydroxymethyl)mycothiol dehydrogenase</fullName>
        <ecNumber evidence="7">1.1.1.306</ecNumber>
    </submittedName>
</protein>
<dbReference type="EC" id="1.1.1.306" evidence="7"/>
<name>A0A0H5NC67_NOCFR</name>
<dbReference type="Pfam" id="PF08240">
    <property type="entry name" value="ADH_N"/>
    <property type="match status" value="1"/>
</dbReference>
<evidence type="ECO:0000259" key="6">
    <source>
        <dbReference type="SMART" id="SM00829"/>
    </source>
</evidence>
<dbReference type="SMART" id="SM00829">
    <property type="entry name" value="PKS_ER"/>
    <property type="match status" value="1"/>
</dbReference>
<evidence type="ECO:0000256" key="1">
    <source>
        <dbReference type="ARBA" id="ARBA00001947"/>
    </source>
</evidence>
<dbReference type="OMA" id="SCYIGCG"/>
<accession>A0A0H5NC67</accession>
<keyword evidence="4" id="KW-0862">Zinc</keyword>
<dbReference type="GO" id="GO:0050607">
    <property type="term" value="F:mycothiol-dependent formaldehyde dehydrogenase activity"/>
    <property type="evidence" value="ECO:0007669"/>
    <property type="project" value="UniProtKB-EC"/>
</dbReference>
<reference evidence="8" key="1">
    <citation type="submission" date="2015-03" db="EMBL/GenBank/DDBJ databases">
        <authorList>
            <consortium name="Pathogen Informatics"/>
        </authorList>
    </citation>
    <scope>NUCLEOTIDE SEQUENCE [LARGE SCALE GENOMIC DNA]</scope>
    <source>
        <strain evidence="8">NCTC11134</strain>
    </source>
</reference>
<dbReference type="Gene3D" id="3.40.50.720">
    <property type="entry name" value="NAD(P)-binding Rossmann-like Domain"/>
    <property type="match status" value="1"/>
</dbReference>
<evidence type="ECO:0000256" key="2">
    <source>
        <dbReference type="ARBA" id="ARBA00008072"/>
    </source>
</evidence>
<dbReference type="InterPro" id="IPR020843">
    <property type="entry name" value="ER"/>
</dbReference>
<dbReference type="InterPro" id="IPR013154">
    <property type="entry name" value="ADH-like_N"/>
</dbReference>
<dbReference type="PANTHER" id="PTHR43350:SF21">
    <property type="entry name" value="S-NITROSOMYCOTHIOL REDUCTASE MSCR"/>
    <property type="match status" value="1"/>
</dbReference>
<dbReference type="Pfam" id="PF00107">
    <property type="entry name" value="ADH_zinc_N"/>
    <property type="match status" value="1"/>
</dbReference>
<evidence type="ECO:0000256" key="4">
    <source>
        <dbReference type="ARBA" id="ARBA00022833"/>
    </source>
</evidence>
<dbReference type="SUPFAM" id="SSF50129">
    <property type="entry name" value="GroES-like"/>
    <property type="match status" value="2"/>
</dbReference>
<dbReference type="GeneID" id="61134567"/>
<dbReference type="SUPFAM" id="SSF51735">
    <property type="entry name" value="NAD(P)-binding Rossmann-fold domains"/>
    <property type="match status" value="1"/>
</dbReference>
<evidence type="ECO:0000256" key="3">
    <source>
        <dbReference type="ARBA" id="ARBA00022723"/>
    </source>
</evidence>
<comment type="cofactor">
    <cofactor evidence="1">
        <name>Zn(2+)</name>
        <dbReference type="ChEBI" id="CHEBI:29105"/>
    </cofactor>
</comment>
<organism evidence="7 8">
    <name type="scientific">Nocardia farcinica</name>
    <dbReference type="NCBI Taxonomy" id="37329"/>
    <lineage>
        <taxon>Bacteria</taxon>
        <taxon>Bacillati</taxon>
        <taxon>Actinomycetota</taxon>
        <taxon>Actinomycetes</taxon>
        <taxon>Mycobacteriales</taxon>
        <taxon>Nocardiaceae</taxon>
        <taxon>Nocardia</taxon>
    </lineage>
</organism>